<dbReference type="Pfam" id="PF06283">
    <property type="entry name" value="ThuA"/>
    <property type="match status" value="1"/>
</dbReference>
<reference evidence="2 3" key="1">
    <citation type="submission" date="2020-07" db="EMBL/GenBank/DDBJ databases">
        <title>Sequencing the genomes of 1000 actinobacteria strains.</title>
        <authorList>
            <person name="Klenk H.-P."/>
        </authorList>
    </citation>
    <scope>NUCLEOTIDE SEQUENCE [LARGE SCALE GENOMIC DNA]</scope>
    <source>
        <strain evidence="2 3">DSM 26341</strain>
    </source>
</reference>
<dbReference type="Proteomes" id="UP000539111">
    <property type="component" value="Unassembled WGS sequence"/>
</dbReference>
<evidence type="ECO:0000313" key="2">
    <source>
        <dbReference type="EMBL" id="NYI66759.1"/>
    </source>
</evidence>
<name>A0A7Z0CZZ8_9MICO</name>
<dbReference type="InterPro" id="IPR029010">
    <property type="entry name" value="ThuA-like"/>
</dbReference>
<dbReference type="RefSeq" id="WP_179426317.1">
    <property type="nucleotide sequence ID" value="NZ_JACBZP010000001.1"/>
</dbReference>
<sequence length="220" mass="24336">MTILVFSGSDRYDSQWHDHVATSVRVGRIVEDLDPDVRVRAARPEEFGALDDVEMVAVNMGYGAASEIDAPLSEWATALQALESFVRSGGGLLALHNSVGAFSEFDDWERLLGGKWNRGITMHPPIGNWGVTVHADSPDVTRGLDDFTVFDEMYSFLNVDPAVSVTASHTMDGTEHPIAWSRRHGDGRVAVDTLGHDLRSYDFPARVELLIRESRWLLNG</sequence>
<proteinExistence type="predicted"/>
<protein>
    <recommendedName>
        <fullName evidence="1">ThuA-like domain-containing protein</fullName>
    </recommendedName>
</protein>
<evidence type="ECO:0000259" key="1">
    <source>
        <dbReference type="Pfam" id="PF06283"/>
    </source>
</evidence>
<dbReference type="InterPro" id="IPR029062">
    <property type="entry name" value="Class_I_gatase-like"/>
</dbReference>
<feature type="domain" description="ThuA-like" evidence="1">
    <location>
        <begin position="77"/>
        <end position="216"/>
    </location>
</feature>
<comment type="caution">
    <text evidence="2">The sequence shown here is derived from an EMBL/GenBank/DDBJ whole genome shotgun (WGS) entry which is preliminary data.</text>
</comment>
<dbReference type="AlphaFoldDB" id="A0A7Z0CZZ8"/>
<keyword evidence="3" id="KW-1185">Reference proteome</keyword>
<dbReference type="Gene3D" id="3.40.50.880">
    <property type="match status" value="1"/>
</dbReference>
<gene>
    <name evidence="2" type="ORF">BJY26_001065</name>
</gene>
<evidence type="ECO:0000313" key="3">
    <source>
        <dbReference type="Proteomes" id="UP000539111"/>
    </source>
</evidence>
<dbReference type="SUPFAM" id="SSF52317">
    <property type="entry name" value="Class I glutamine amidotransferase-like"/>
    <property type="match status" value="1"/>
</dbReference>
<dbReference type="PANTHER" id="PTHR40469">
    <property type="entry name" value="SECRETED GLYCOSYL HYDROLASE"/>
    <property type="match status" value="1"/>
</dbReference>
<dbReference type="EMBL" id="JACBZP010000001">
    <property type="protein sequence ID" value="NYI66759.1"/>
    <property type="molecule type" value="Genomic_DNA"/>
</dbReference>
<accession>A0A7Z0CZZ8</accession>
<organism evidence="2 3">
    <name type="scientific">Spelaeicoccus albus</name>
    <dbReference type="NCBI Taxonomy" id="1280376"/>
    <lineage>
        <taxon>Bacteria</taxon>
        <taxon>Bacillati</taxon>
        <taxon>Actinomycetota</taxon>
        <taxon>Actinomycetes</taxon>
        <taxon>Micrococcales</taxon>
        <taxon>Brevibacteriaceae</taxon>
        <taxon>Spelaeicoccus</taxon>
    </lineage>
</organism>
<dbReference type="PANTHER" id="PTHR40469:SF2">
    <property type="entry name" value="GALACTOSE-BINDING DOMAIN-LIKE SUPERFAMILY PROTEIN"/>
    <property type="match status" value="1"/>
</dbReference>